<dbReference type="PROSITE" id="PS51085">
    <property type="entry name" value="2FE2S_FER_2"/>
    <property type="match status" value="1"/>
</dbReference>
<dbReference type="PANTHER" id="PTHR47354:SF5">
    <property type="entry name" value="PROTEIN RFBI"/>
    <property type="match status" value="1"/>
</dbReference>
<dbReference type="InterPro" id="IPR050415">
    <property type="entry name" value="MRET"/>
</dbReference>
<evidence type="ECO:0000259" key="2">
    <source>
        <dbReference type="PROSITE" id="PS51384"/>
    </source>
</evidence>
<dbReference type="Pfam" id="PF00970">
    <property type="entry name" value="FAD_binding_6"/>
    <property type="match status" value="1"/>
</dbReference>
<comment type="caution">
    <text evidence="3">The sequence shown here is derived from an EMBL/GenBank/DDBJ whole genome shotgun (WGS) entry which is preliminary data.</text>
</comment>
<dbReference type="PANTHER" id="PTHR47354">
    <property type="entry name" value="NADH OXIDOREDUCTASE HCR"/>
    <property type="match status" value="1"/>
</dbReference>
<proteinExistence type="predicted"/>
<dbReference type="SUPFAM" id="SSF63380">
    <property type="entry name" value="Riboflavin synthase domain-like"/>
    <property type="match status" value="1"/>
</dbReference>
<reference evidence="4" key="1">
    <citation type="journal article" date="2019" name="Int. J. Syst. Evol. Microbiol.">
        <title>The Global Catalogue of Microorganisms (GCM) 10K type strain sequencing project: providing services to taxonomists for standard genome sequencing and annotation.</title>
        <authorList>
            <consortium name="The Broad Institute Genomics Platform"/>
            <consortium name="The Broad Institute Genome Sequencing Center for Infectious Disease"/>
            <person name="Wu L."/>
            <person name="Ma J."/>
        </authorList>
    </citation>
    <scope>NUCLEOTIDE SEQUENCE [LARGE SCALE GENOMIC DNA]</scope>
    <source>
        <strain evidence="4">KACC 12597</strain>
    </source>
</reference>
<organism evidence="3 4">
    <name type="scientific">Thiorhodococcus fuscus</name>
    <dbReference type="NCBI Taxonomy" id="527200"/>
    <lineage>
        <taxon>Bacteria</taxon>
        <taxon>Pseudomonadati</taxon>
        <taxon>Pseudomonadota</taxon>
        <taxon>Gammaproteobacteria</taxon>
        <taxon>Chromatiales</taxon>
        <taxon>Chromatiaceae</taxon>
        <taxon>Thiorhodococcus</taxon>
    </lineage>
</organism>
<evidence type="ECO:0000313" key="3">
    <source>
        <dbReference type="EMBL" id="MFD2110228.1"/>
    </source>
</evidence>
<evidence type="ECO:0000259" key="1">
    <source>
        <dbReference type="PROSITE" id="PS51085"/>
    </source>
</evidence>
<dbReference type="Gene3D" id="3.10.20.30">
    <property type="match status" value="1"/>
</dbReference>
<feature type="domain" description="2Fe-2S ferredoxin-type" evidence="1">
    <location>
        <begin position="168"/>
        <end position="258"/>
    </location>
</feature>
<dbReference type="Pfam" id="PF00111">
    <property type="entry name" value="Fer2"/>
    <property type="match status" value="1"/>
</dbReference>
<dbReference type="InterPro" id="IPR017927">
    <property type="entry name" value="FAD-bd_FR_type"/>
</dbReference>
<dbReference type="InterPro" id="IPR012675">
    <property type="entry name" value="Beta-grasp_dom_sf"/>
</dbReference>
<evidence type="ECO:0000313" key="4">
    <source>
        <dbReference type="Proteomes" id="UP001597337"/>
    </source>
</evidence>
<name>A0ABW4Y5M1_9GAMM</name>
<dbReference type="PRINTS" id="PR00410">
    <property type="entry name" value="PHEHYDRXLASE"/>
</dbReference>
<dbReference type="SUPFAM" id="SSF52343">
    <property type="entry name" value="Ferredoxin reductase-like, C-terminal NADP-linked domain"/>
    <property type="match status" value="1"/>
</dbReference>
<dbReference type="CDD" id="cd00207">
    <property type="entry name" value="fer2"/>
    <property type="match status" value="1"/>
</dbReference>
<dbReference type="InterPro" id="IPR017938">
    <property type="entry name" value="Riboflavin_synthase-like_b-brl"/>
</dbReference>
<dbReference type="Gene3D" id="2.40.30.10">
    <property type="entry name" value="Translation factors"/>
    <property type="match status" value="1"/>
</dbReference>
<dbReference type="Gene3D" id="3.40.50.80">
    <property type="entry name" value="Nucleotide-binding domain of ferredoxin-NADP reductase (FNR) module"/>
    <property type="match status" value="1"/>
</dbReference>
<dbReference type="InterPro" id="IPR008333">
    <property type="entry name" value="Cbr1-like_FAD-bd_dom"/>
</dbReference>
<protein>
    <submittedName>
        <fullName evidence="3">2Fe-2S iron-sulfur cluster-binding protein</fullName>
    </submittedName>
</protein>
<dbReference type="InterPro" id="IPR001041">
    <property type="entry name" value="2Fe-2S_ferredoxin-type"/>
</dbReference>
<dbReference type="Proteomes" id="UP001597337">
    <property type="component" value="Unassembled WGS sequence"/>
</dbReference>
<dbReference type="SUPFAM" id="SSF54292">
    <property type="entry name" value="2Fe-2S ferredoxin-like"/>
    <property type="match status" value="1"/>
</dbReference>
<gene>
    <name evidence="3" type="ORF">ACFSJC_00050</name>
</gene>
<dbReference type="RefSeq" id="WP_386021400.1">
    <property type="nucleotide sequence ID" value="NZ_JBHUHX010000001.1"/>
</dbReference>
<dbReference type="InterPro" id="IPR036010">
    <property type="entry name" value="2Fe-2S_ferredoxin-like_sf"/>
</dbReference>
<keyword evidence="4" id="KW-1185">Reference proteome</keyword>
<dbReference type="InterPro" id="IPR039261">
    <property type="entry name" value="FNR_nucleotide-bd"/>
</dbReference>
<sequence length="489" mass="54616">MNDLSLSRAARLAGITRSELQYRIRRGEIQTFEGSIAIEDLLRAFPSIRLDDDSALERVERIKREALPKREETETRLPDAQVLVARLHGLSEGLANRIAELDAAKALLDETGERLTGLADLSSSDLPDALNATRDWFAERRRQLDAHDASSNRTTFFVNDTFLRIMAANVKLIPSGHDFFVEGNESILDASVRAGLKMNYGCSSGNCGDCKARVVSGETWRMRNHDYLLSEREKSMGYILTCSHTAVTDLVIEAAEATKVTDLPHQCIRASVRTIDRRSPTLMSLQLRTPRTQTLRFMAGQRVRLTLANGQSRELPIASCPCNGRNLWFLIRRGTDAFSTAIFDTLKQGQSLEIEGPHGTFILTEDTTDPAVFIAFDEGIAPIKSLIEHAISIDMIESYALYWETRQPEGHHESGWCRALRDALGNFAFIPSTGDAPELIADRIAQGRIDPDRHRFYIAGPTEMVGRMVSGLTERGIPEERIASERLED</sequence>
<feature type="domain" description="FAD-binding FR-type" evidence="2">
    <location>
        <begin position="262"/>
        <end position="364"/>
    </location>
</feature>
<dbReference type="PROSITE" id="PS51384">
    <property type="entry name" value="FAD_FR"/>
    <property type="match status" value="1"/>
</dbReference>
<dbReference type="EMBL" id="JBHUHX010000001">
    <property type="protein sequence ID" value="MFD2110228.1"/>
    <property type="molecule type" value="Genomic_DNA"/>
</dbReference>
<accession>A0ABW4Y5M1</accession>